<evidence type="ECO:0000313" key="2">
    <source>
        <dbReference type="EMBL" id="MDZ5758102.1"/>
    </source>
</evidence>
<organism evidence="2 3">
    <name type="scientific">Carnobacterium maltaromaticum</name>
    <name type="common">Carnobacterium piscicola</name>
    <dbReference type="NCBI Taxonomy" id="2751"/>
    <lineage>
        <taxon>Bacteria</taxon>
        <taxon>Bacillati</taxon>
        <taxon>Bacillota</taxon>
        <taxon>Bacilli</taxon>
        <taxon>Lactobacillales</taxon>
        <taxon>Carnobacteriaceae</taxon>
        <taxon>Carnobacterium</taxon>
    </lineage>
</organism>
<dbReference type="Gene3D" id="1.10.10.2910">
    <property type="match status" value="1"/>
</dbReference>
<dbReference type="PANTHER" id="PTHR43236">
    <property type="entry name" value="ANTITOXIN HIGA1"/>
    <property type="match status" value="1"/>
</dbReference>
<feature type="domain" description="IrrE N-terminal-like" evidence="1">
    <location>
        <begin position="25"/>
        <end position="111"/>
    </location>
</feature>
<protein>
    <submittedName>
        <fullName evidence="2">ImmA/IrrE family metallo-endopeptidase</fullName>
    </submittedName>
</protein>
<reference evidence="2" key="1">
    <citation type="submission" date="2023-08" db="EMBL/GenBank/DDBJ databases">
        <title>Genomic characterization of piscicolin 126 produced by Carnobacterium maltaromaticum CM22 strain isolated from salmon (Salmo salar).</title>
        <authorList>
            <person name="Gonzalez-Gragera E."/>
            <person name="Garcia-Lopez J.D."/>
            <person name="Teso-Perez C."/>
            <person name="Gimenez-Hernandez I."/>
            <person name="Peralta-Sanchez J.M."/>
            <person name="Valdivia E."/>
            <person name="Montalban-Lopez M."/>
            <person name="Martin-Platero A.M."/>
            <person name="Banos A."/>
            <person name="Martinez-Bueno M."/>
        </authorList>
    </citation>
    <scope>NUCLEOTIDE SEQUENCE</scope>
    <source>
        <strain evidence="2">CM22</strain>
    </source>
</reference>
<dbReference type="InterPro" id="IPR052345">
    <property type="entry name" value="Rad_response_metalloprotease"/>
</dbReference>
<dbReference type="InterPro" id="IPR010359">
    <property type="entry name" value="IrrE_HExxH"/>
</dbReference>
<evidence type="ECO:0000313" key="3">
    <source>
        <dbReference type="Proteomes" id="UP001290462"/>
    </source>
</evidence>
<evidence type="ECO:0000259" key="1">
    <source>
        <dbReference type="Pfam" id="PF06114"/>
    </source>
</evidence>
<dbReference type="Pfam" id="PF06114">
    <property type="entry name" value="Peptidase_M78"/>
    <property type="match status" value="1"/>
</dbReference>
<name>A0AAW9K3Y9_CARML</name>
<dbReference type="EMBL" id="JAVBVO010000003">
    <property type="protein sequence ID" value="MDZ5758102.1"/>
    <property type="molecule type" value="Genomic_DNA"/>
</dbReference>
<dbReference type="AlphaFoldDB" id="A0AAW9K3Y9"/>
<proteinExistence type="predicted"/>
<dbReference type="Proteomes" id="UP001290462">
    <property type="component" value="Unassembled WGS sequence"/>
</dbReference>
<accession>A0AAW9K3Y9</accession>
<dbReference type="RefSeq" id="WP_187958952.1">
    <property type="nucleotide sequence ID" value="NZ_CBCPHT010000003.1"/>
</dbReference>
<sequence length="139" mass="16277">MNEIKEDVKKLVKLYETHDPIRLSKQLNCNILYSDLDSETWGFTVNNSRCNTIVVNHELNNELKNFTIAHELGHIRLHKGISTPFLRKVARGSFIPKIEKEANQFAFEILCKDIDDLDNLTKYEILDYLGLSYDMERFL</sequence>
<gene>
    <name evidence="2" type="ORF">RAK27_05465</name>
</gene>
<comment type="caution">
    <text evidence="2">The sequence shown here is derived from an EMBL/GenBank/DDBJ whole genome shotgun (WGS) entry which is preliminary data.</text>
</comment>
<dbReference type="PANTHER" id="PTHR43236:SF1">
    <property type="entry name" value="BLL7220 PROTEIN"/>
    <property type="match status" value="1"/>
</dbReference>